<evidence type="ECO:0000313" key="1">
    <source>
        <dbReference type="EMBL" id="MDI6450456.1"/>
    </source>
</evidence>
<gene>
    <name evidence="1" type="ORF">QJ522_15455</name>
</gene>
<dbReference type="Proteomes" id="UP001431776">
    <property type="component" value="Unassembled WGS sequence"/>
</dbReference>
<accession>A0AAW6TXL2</accession>
<dbReference type="RefSeq" id="WP_349245867.1">
    <property type="nucleotide sequence ID" value="NZ_JASCXX010000020.1"/>
</dbReference>
<name>A0AAW6TXL2_9BACT</name>
<dbReference type="EMBL" id="JASCXX010000020">
    <property type="protein sequence ID" value="MDI6450456.1"/>
    <property type="molecule type" value="Genomic_DNA"/>
</dbReference>
<organism evidence="1 2">
    <name type="scientific">Anaerobaca lacustris</name>
    <dbReference type="NCBI Taxonomy" id="3044600"/>
    <lineage>
        <taxon>Bacteria</taxon>
        <taxon>Pseudomonadati</taxon>
        <taxon>Planctomycetota</taxon>
        <taxon>Phycisphaerae</taxon>
        <taxon>Sedimentisphaerales</taxon>
        <taxon>Anaerobacaceae</taxon>
        <taxon>Anaerobaca</taxon>
    </lineage>
</organism>
<protein>
    <recommendedName>
        <fullName evidence="3">DUF4365 domain-containing protein</fullName>
    </recommendedName>
</protein>
<evidence type="ECO:0008006" key="3">
    <source>
        <dbReference type="Google" id="ProtNLM"/>
    </source>
</evidence>
<keyword evidence="2" id="KW-1185">Reference proteome</keyword>
<evidence type="ECO:0000313" key="2">
    <source>
        <dbReference type="Proteomes" id="UP001431776"/>
    </source>
</evidence>
<comment type="caution">
    <text evidence="1">The sequence shown here is derived from an EMBL/GenBank/DDBJ whole genome shotgun (WGS) entry which is preliminary data.</text>
</comment>
<dbReference type="AlphaFoldDB" id="A0AAW6TXL2"/>
<sequence>MDCERATGYELTGHNDKFDWIELIAQSPSGAIVARAFIRSDDHEAMEAWPKRFNNAAVSHSICVYAEPNRQARYVAPFYLHARSKDNLEEPKRCLLKANEQILIAMQAPEDCGHWYFDGRNGFELLIPWQTFDAFYSPWIFDLYADIATHWDHFQPGCLDLSIYSPDYAWTFPNSRRPGGLYKIPLTEADIAELPVDEILAMAASPRPEDSYLEACIGKYAPWWFTAELKRIEQERTRCPKCSEGSAEHTHHRAMLPCVQAIESAVLVDGTRYATYYSLASAYAGLNMHYLEIIARLRAIDDPNLVLDPNDIEKAAGYGCQHPSYPPCGTALQQYCPDGGCTLLESQQRPTG</sequence>
<proteinExistence type="predicted"/>
<reference evidence="1" key="1">
    <citation type="submission" date="2023-05" db="EMBL/GenBank/DDBJ databases">
        <title>Anaerotaeda fermentans gen. nov., sp. nov., a novel anaerobic planctomycete of the new family within the order Sedimentisphaerales isolated from Taman Peninsula, Russia.</title>
        <authorList>
            <person name="Khomyakova M.A."/>
            <person name="Merkel A.Y."/>
            <person name="Slobodkin A.I."/>
        </authorList>
    </citation>
    <scope>NUCLEOTIDE SEQUENCE</scope>
    <source>
        <strain evidence="1">M17dextr</strain>
    </source>
</reference>